<dbReference type="PANTHER" id="PTHR35807">
    <property type="entry name" value="TRANSCRIPTIONAL REGULATOR REDD-RELATED"/>
    <property type="match status" value="1"/>
</dbReference>
<keyword evidence="5" id="KW-0804">Transcription</keyword>
<dbReference type="CDD" id="cd15831">
    <property type="entry name" value="BTAD"/>
    <property type="match status" value="1"/>
</dbReference>
<dbReference type="SMART" id="SM00862">
    <property type="entry name" value="Trans_reg_C"/>
    <property type="match status" value="1"/>
</dbReference>
<dbReference type="Pfam" id="PF03704">
    <property type="entry name" value="BTAD"/>
    <property type="match status" value="1"/>
</dbReference>
<evidence type="ECO:0000256" key="5">
    <source>
        <dbReference type="ARBA" id="ARBA00023163"/>
    </source>
</evidence>
<dbReference type="PROSITE" id="PS51755">
    <property type="entry name" value="OMPR_PHOB"/>
    <property type="match status" value="1"/>
</dbReference>
<dbReference type="Gene3D" id="1.10.10.10">
    <property type="entry name" value="Winged helix-like DNA-binding domain superfamily/Winged helix DNA-binding domain"/>
    <property type="match status" value="1"/>
</dbReference>
<dbReference type="Pfam" id="PF00486">
    <property type="entry name" value="Trans_reg_C"/>
    <property type="match status" value="1"/>
</dbReference>
<name>A0ABW2WIG1_9ACTN</name>
<evidence type="ECO:0000313" key="9">
    <source>
        <dbReference type="Proteomes" id="UP001597023"/>
    </source>
</evidence>
<dbReference type="InterPro" id="IPR016032">
    <property type="entry name" value="Sig_transdc_resp-reg_C-effctor"/>
</dbReference>
<keyword evidence="4 6" id="KW-0238">DNA-binding</keyword>
<feature type="domain" description="OmpR/PhoB-type" evidence="7">
    <location>
        <begin position="1"/>
        <end position="97"/>
    </location>
</feature>
<dbReference type="SUPFAM" id="SSF48452">
    <property type="entry name" value="TPR-like"/>
    <property type="match status" value="1"/>
</dbReference>
<reference evidence="9" key="1">
    <citation type="journal article" date="2019" name="Int. J. Syst. Evol. Microbiol.">
        <title>The Global Catalogue of Microorganisms (GCM) 10K type strain sequencing project: providing services to taxonomists for standard genome sequencing and annotation.</title>
        <authorList>
            <consortium name="The Broad Institute Genomics Platform"/>
            <consortium name="The Broad Institute Genome Sequencing Center for Infectious Disease"/>
            <person name="Wu L."/>
            <person name="Ma J."/>
        </authorList>
    </citation>
    <scope>NUCLEOTIDE SEQUENCE [LARGE SCALE GENOMIC DNA]</scope>
    <source>
        <strain evidence="9">CGMCC 4.7400</strain>
    </source>
</reference>
<dbReference type="InterPro" id="IPR051677">
    <property type="entry name" value="AfsR-DnrI-RedD_regulator"/>
</dbReference>
<evidence type="ECO:0000256" key="1">
    <source>
        <dbReference type="ARBA" id="ARBA00005820"/>
    </source>
</evidence>
<dbReference type="Gene3D" id="1.25.40.10">
    <property type="entry name" value="Tetratricopeptide repeat domain"/>
    <property type="match status" value="1"/>
</dbReference>
<dbReference type="SUPFAM" id="SSF46894">
    <property type="entry name" value="C-terminal effector domain of the bipartite response regulators"/>
    <property type="match status" value="1"/>
</dbReference>
<keyword evidence="2" id="KW-0902">Two-component regulatory system</keyword>
<gene>
    <name evidence="8" type="ORF">ACFQZ6_26275</name>
</gene>
<keyword evidence="9" id="KW-1185">Reference proteome</keyword>
<evidence type="ECO:0000259" key="7">
    <source>
        <dbReference type="PROSITE" id="PS51755"/>
    </source>
</evidence>
<dbReference type="InterPro" id="IPR001867">
    <property type="entry name" value="OmpR/PhoB-type_DNA-bd"/>
</dbReference>
<accession>A0ABW2WIG1</accession>
<dbReference type="PANTHER" id="PTHR35807:SF1">
    <property type="entry name" value="TRANSCRIPTIONAL REGULATOR REDD"/>
    <property type="match status" value="1"/>
</dbReference>
<dbReference type="InterPro" id="IPR036388">
    <property type="entry name" value="WH-like_DNA-bd_sf"/>
</dbReference>
<feature type="DNA-binding region" description="OmpR/PhoB-type" evidence="6">
    <location>
        <begin position="1"/>
        <end position="97"/>
    </location>
</feature>
<dbReference type="EMBL" id="JBHTEB010000001">
    <property type="protein sequence ID" value="MFD0317661.1"/>
    <property type="molecule type" value="Genomic_DNA"/>
</dbReference>
<dbReference type="InterPro" id="IPR011990">
    <property type="entry name" value="TPR-like_helical_dom_sf"/>
</dbReference>
<evidence type="ECO:0000256" key="6">
    <source>
        <dbReference type="PROSITE-ProRule" id="PRU01091"/>
    </source>
</evidence>
<evidence type="ECO:0000313" key="8">
    <source>
        <dbReference type="EMBL" id="MFD0317661.1"/>
    </source>
</evidence>
<organism evidence="8 9">
    <name type="scientific">Streptomyces flavalbus</name>
    <dbReference type="NCBI Taxonomy" id="2665155"/>
    <lineage>
        <taxon>Bacteria</taxon>
        <taxon>Bacillati</taxon>
        <taxon>Actinomycetota</taxon>
        <taxon>Actinomycetes</taxon>
        <taxon>Kitasatosporales</taxon>
        <taxon>Streptomycetaceae</taxon>
        <taxon>Streptomyces</taxon>
    </lineage>
</organism>
<dbReference type="RefSeq" id="WP_381618659.1">
    <property type="nucleotide sequence ID" value="NZ_JBHTEB010000001.1"/>
</dbReference>
<protein>
    <submittedName>
        <fullName evidence="8">BTAD domain-containing putative transcriptional regulator</fullName>
    </submittedName>
</protein>
<dbReference type="Proteomes" id="UP001597023">
    <property type="component" value="Unassembled WGS sequence"/>
</dbReference>
<dbReference type="SMART" id="SM01043">
    <property type="entry name" value="BTAD"/>
    <property type="match status" value="1"/>
</dbReference>
<proteinExistence type="inferred from homology"/>
<comment type="similarity">
    <text evidence="1">Belongs to the AfsR/DnrI/RedD regulatory family.</text>
</comment>
<sequence length="264" mass="28746">MRFRILGTVAVGTGGAYHTVPGRSQRGLLASLLIQAPAVVPASTLYDELWPRNPPVNVENALQAHVSRLRRTLVHATGDPAAGDALRTQGSGYRLDVAPDAVDLNRFREYVRRSRRALAGNDLPAARALLDRALALWQGAPLGDAAVGPLCRGAVAEWEEEHLAAREDALGLRVRAGEAMRAVGELKRMSLAHPGRERITELLMVALCQSGRQAEAVGVYHAARRRLAEELGREPSPKLRRLFRQLLSQDPVLHRSTVPLGRTA</sequence>
<evidence type="ECO:0000256" key="2">
    <source>
        <dbReference type="ARBA" id="ARBA00023012"/>
    </source>
</evidence>
<evidence type="ECO:0000256" key="3">
    <source>
        <dbReference type="ARBA" id="ARBA00023015"/>
    </source>
</evidence>
<comment type="caution">
    <text evidence="8">The sequence shown here is derived from an EMBL/GenBank/DDBJ whole genome shotgun (WGS) entry which is preliminary data.</text>
</comment>
<keyword evidence="3" id="KW-0805">Transcription regulation</keyword>
<evidence type="ECO:0000256" key="4">
    <source>
        <dbReference type="ARBA" id="ARBA00023125"/>
    </source>
</evidence>
<dbReference type="InterPro" id="IPR005158">
    <property type="entry name" value="BTAD"/>
</dbReference>